<dbReference type="EMBL" id="CP119083">
    <property type="protein sequence ID" value="WEF32031.1"/>
    <property type="molecule type" value="Genomic_DNA"/>
</dbReference>
<evidence type="ECO:0000256" key="4">
    <source>
        <dbReference type="SAM" id="Phobius"/>
    </source>
</evidence>
<dbReference type="SUPFAM" id="SSF103473">
    <property type="entry name" value="MFS general substrate transporter"/>
    <property type="match status" value="1"/>
</dbReference>
<dbReference type="InterPro" id="IPR020846">
    <property type="entry name" value="MFS_dom"/>
</dbReference>
<dbReference type="PANTHER" id="PTHR11360">
    <property type="entry name" value="MONOCARBOXYLATE TRANSPORTER"/>
    <property type="match status" value="1"/>
</dbReference>
<feature type="transmembrane region" description="Helical" evidence="4">
    <location>
        <begin position="373"/>
        <end position="392"/>
    </location>
</feature>
<evidence type="ECO:0000256" key="3">
    <source>
        <dbReference type="ARBA" id="ARBA00023136"/>
    </source>
</evidence>
<feature type="transmembrane region" description="Helical" evidence="4">
    <location>
        <begin position="51"/>
        <end position="69"/>
    </location>
</feature>
<dbReference type="InterPro" id="IPR036259">
    <property type="entry name" value="MFS_trans_sf"/>
</dbReference>
<evidence type="ECO:0000313" key="7">
    <source>
        <dbReference type="Proteomes" id="UP001216510"/>
    </source>
</evidence>
<dbReference type="PANTHER" id="PTHR11360:SF284">
    <property type="entry name" value="EG:103B4.3 PROTEIN-RELATED"/>
    <property type="match status" value="1"/>
</dbReference>
<dbReference type="Gene3D" id="1.20.1250.20">
    <property type="entry name" value="MFS general substrate transporter like domains"/>
    <property type="match status" value="1"/>
</dbReference>
<reference evidence="6 7" key="1">
    <citation type="submission" date="2023-02" db="EMBL/GenBank/DDBJ databases">
        <title>Gemone sequence of Telluria chitinolytica ACM 3522T.</title>
        <authorList>
            <person name="Frediansyah A."/>
            <person name="Miess H."/>
            <person name="Gross H."/>
        </authorList>
    </citation>
    <scope>NUCLEOTIDE SEQUENCE [LARGE SCALE GENOMIC DNA]</scope>
    <source>
        <strain evidence="6 7">ACM 3522</strain>
    </source>
</reference>
<feature type="transmembrane region" description="Helical" evidence="4">
    <location>
        <begin position="166"/>
        <end position="188"/>
    </location>
</feature>
<feature type="transmembrane region" description="Helical" evidence="4">
    <location>
        <begin position="283"/>
        <end position="301"/>
    </location>
</feature>
<evidence type="ECO:0000259" key="5">
    <source>
        <dbReference type="PROSITE" id="PS50850"/>
    </source>
</evidence>
<dbReference type="Proteomes" id="UP001216510">
    <property type="component" value="Chromosome"/>
</dbReference>
<feature type="transmembrane region" description="Helical" evidence="4">
    <location>
        <begin position="219"/>
        <end position="244"/>
    </location>
</feature>
<feature type="transmembrane region" description="Helical" evidence="4">
    <location>
        <begin position="140"/>
        <end position="160"/>
    </location>
</feature>
<accession>A0ABY8BAL0</accession>
<keyword evidence="1 4" id="KW-0812">Transmembrane</keyword>
<keyword evidence="3 4" id="KW-0472">Membrane</keyword>
<feature type="transmembrane region" description="Helical" evidence="4">
    <location>
        <begin position="12"/>
        <end position="31"/>
    </location>
</feature>
<evidence type="ECO:0000256" key="2">
    <source>
        <dbReference type="ARBA" id="ARBA00022989"/>
    </source>
</evidence>
<sequence>MRNNVSPLTVSPLTVVVCGGIVIGLAMGMRHVQGLFMLPMTAARGWGREEFAFALALQNLVWGLAQPLTGMLADRWGARRVLAAGCLAYGAGLALMAHAGSATQLALSGGLLIGLALAGTTFGVVYGAISRLVPVQRRSWALGMAGAVGGVGQFAMVPAAQGLIDGAGWAAALGVFAVVLALALPLAWPLDDRATADGDRPSQSMRQAIGEALSHRGFWLLNLGFLACGFQLAFLGAHFPAYLLDRGFPAATGVAALAIVALANVAGTYAWGQLGSQYRRKHLLAYLYLVRAGAMLAFVLLPPSSASVYLFSFVMGLTWLGTVPLTNGLVSQVFGVQYIGTLFGFVFVGHQLGGFLGVWLGGIVFDATRSYDLVWLAAIGVGLAAAALHWPIDDRAVSRLQAA</sequence>
<dbReference type="RefSeq" id="WP_277414793.1">
    <property type="nucleotide sequence ID" value="NZ_CP119083.1"/>
</dbReference>
<organism evidence="6 7">
    <name type="scientific">Pseudoduganella chitinolytica</name>
    <dbReference type="NCBI Taxonomy" id="34070"/>
    <lineage>
        <taxon>Bacteria</taxon>
        <taxon>Pseudomonadati</taxon>
        <taxon>Pseudomonadota</taxon>
        <taxon>Betaproteobacteria</taxon>
        <taxon>Burkholderiales</taxon>
        <taxon>Oxalobacteraceae</taxon>
        <taxon>Telluria group</taxon>
        <taxon>Pseudoduganella</taxon>
    </lineage>
</organism>
<protein>
    <submittedName>
        <fullName evidence="6">MFS transporter</fullName>
    </submittedName>
</protein>
<feature type="transmembrane region" description="Helical" evidence="4">
    <location>
        <begin position="105"/>
        <end position="128"/>
    </location>
</feature>
<feature type="transmembrane region" description="Helical" evidence="4">
    <location>
        <begin position="250"/>
        <end position="271"/>
    </location>
</feature>
<feature type="transmembrane region" description="Helical" evidence="4">
    <location>
        <begin position="338"/>
        <end position="361"/>
    </location>
</feature>
<feature type="domain" description="Major facilitator superfamily (MFS) profile" evidence="5">
    <location>
        <begin position="12"/>
        <end position="397"/>
    </location>
</feature>
<keyword evidence="7" id="KW-1185">Reference proteome</keyword>
<feature type="transmembrane region" description="Helical" evidence="4">
    <location>
        <begin position="307"/>
        <end position="326"/>
    </location>
</feature>
<gene>
    <name evidence="6" type="ORF">PX653_21775</name>
</gene>
<evidence type="ECO:0000256" key="1">
    <source>
        <dbReference type="ARBA" id="ARBA00022692"/>
    </source>
</evidence>
<dbReference type="Pfam" id="PF07690">
    <property type="entry name" value="MFS_1"/>
    <property type="match status" value="1"/>
</dbReference>
<dbReference type="InterPro" id="IPR050327">
    <property type="entry name" value="Proton-linked_MCT"/>
</dbReference>
<proteinExistence type="predicted"/>
<dbReference type="CDD" id="cd17355">
    <property type="entry name" value="MFS_YcxA_like"/>
    <property type="match status" value="1"/>
</dbReference>
<feature type="transmembrane region" description="Helical" evidence="4">
    <location>
        <begin position="81"/>
        <end position="99"/>
    </location>
</feature>
<name>A0ABY8BAL0_9BURK</name>
<dbReference type="PROSITE" id="PS50850">
    <property type="entry name" value="MFS"/>
    <property type="match status" value="1"/>
</dbReference>
<dbReference type="InterPro" id="IPR011701">
    <property type="entry name" value="MFS"/>
</dbReference>
<keyword evidence="2 4" id="KW-1133">Transmembrane helix</keyword>
<evidence type="ECO:0000313" key="6">
    <source>
        <dbReference type="EMBL" id="WEF32031.1"/>
    </source>
</evidence>